<keyword evidence="2" id="KW-0378">Hydrolase</keyword>
<protein>
    <recommendedName>
        <fullName evidence="8">Beta-glucosidase</fullName>
    </recommendedName>
</protein>
<dbReference type="Gene3D" id="3.20.20.80">
    <property type="entry name" value="Glycosidases"/>
    <property type="match status" value="2"/>
</dbReference>
<proteinExistence type="inferred from homology"/>
<organism evidence="6 7">
    <name type="scientific">Nyssa sinensis</name>
    <dbReference type="NCBI Taxonomy" id="561372"/>
    <lineage>
        <taxon>Eukaryota</taxon>
        <taxon>Viridiplantae</taxon>
        <taxon>Streptophyta</taxon>
        <taxon>Embryophyta</taxon>
        <taxon>Tracheophyta</taxon>
        <taxon>Spermatophyta</taxon>
        <taxon>Magnoliopsida</taxon>
        <taxon>eudicotyledons</taxon>
        <taxon>Gunneridae</taxon>
        <taxon>Pentapetalae</taxon>
        <taxon>asterids</taxon>
        <taxon>Cornales</taxon>
        <taxon>Nyssaceae</taxon>
        <taxon>Nyssa</taxon>
    </lineage>
</organism>
<evidence type="ECO:0008006" key="8">
    <source>
        <dbReference type="Google" id="ProtNLM"/>
    </source>
</evidence>
<dbReference type="GO" id="GO:0008422">
    <property type="term" value="F:beta-glucosidase activity"/>
    <property type="evidence" value="ECO:0007669"/>
    <property type="project" value="TreeGrafter"/>
</dbReference>
<keyword evidence="7" id="KW-1185">Reference proteome</keyword>
<dbReference type="OrthoDB" id="65569at2759"/>
<evidence type="ECO:0000313" key="6">
    <source>
        <dbReference type="EMBL" id="KAA8549584.1"/>
    </source>
</evidence>
<name>A0A5J5C445_9ASTE</name>
<dbReference type="AlphaFoldDB" id="A0A5J5C445"/>
<evidence type="ECO:0000256" key="3">
    <source>
        <dbReference type="ARBA" id="ARBA00023295"/>
    </source>
</evidence>
<accession>A0A5J5C445</accession>
<dbReference type="GO" id="GO:0005975">
    <property type="term" value="P:carbohydrate metabolic process"/>
    <property type="evidence" value="ECO:0007669"/>
    <property type="project" value="InterPro"/>
</dbReference>
<dbReference type="EMBL" id="CM018031">
    <property type="protein sequence ID" value="KAA8549584.1"/>
    <property type="molecule type" value="Genomic_DNA"/>
</dbReference>
<dbReference type="PRINTS" id="PR00131">
    <property type="entry name" value="GLHYDRLASE1"/>
</dbReference>
<sequence>MSKEGGKRSGGVNQEGIRYYNNTINELLANGIEPFVTLFHWDLPQALEDEYGGFLSPQVVDDFRDFAELCFQEFGDRVKQWITLNEPWTYSNGGYATGVLAPGQCSSWQQKHCTGGDSSTEPYLVAHHLLLAHAAAANLYKQKYQASQKGKIRITLVTRWIVPFSNEPQHHNASQRALDFMFGWFMEPLTTGDYPNSMRSLVKDRLPKFTTEQSTSTASSWLYVYPSGIRDLVLHIQRNYNNPIIYITENGVAEENNATLSLEEALVDNIRIDYHDRHLSFFQQAIKDGVNVKGYFIWSMMDNFE</sequence>
<gene>
    <name evidence="6" type="ORF">F0562_001398</name>
</gene>
<dbReference type="SUPFAM" id="SSF51445">
    <property type="entry name" value="(Trans)glycosidases"/>
    <property type="match status" value="1"/>
</dbReference>
<dbReference type="InterPro" id="IPR001360">
    <property type="entry name" value="Glyco_hydro_1"/>
</dbReference>
<evidence type="ECO:0000256" key="4">
    <source>
        <dbReference type="PROSITE-ProRule" id="PRU10055"/>
    </source>
</evidence>
<dbReference type="Pfam" id="PF00232">
    <property type="entry name" value="Glyco_hydro_1"/>
    <property type="match status" value="1"/>
</dbReference>
<dbReference type="PANTHER" id="PTHR10353:SF137">
    <property type="entry name" value="MYROSINASE 3-RELATED"/>
    <property type="match status" value="1"/>
</dbReference>
<keyword evidence="3" id="KW-0326">Glycosidase</keyword>
<comment type="similarity">
    <text evidence="1 5">Belongs to the glycosyl hydrolase 1 family.</text>
</comment>
<dbReference type="PROSITE" id="PS00572">
    <property type="entry name" value="GLYCOSYL_HYDROL_F1_1"/>
    <property type="match status" value="1"/>
</dbReference>
<dbReference type="InterPro" id="IPR017853">
    <property type="entry name" value="GH"/>
</dbReference>
<evidence type="ECO:0000256" key="1">
    <source>
        <dbReference type="ARBA" id="ARBA00010838"/>
    </source>
</evidence>
<evidence type="ECO:0000256" key="5">
    <source>
        <dbReference type="RuleBase" id="RU003690"/>
    </source>
</evidence>
<dbReference type="InterPro" id="IPR018120">
    <property type="entry name" value="Glyco_hydro_1_AS"/>
</dbReference>
<feature type="active site" description="Nucleophile" evidence="4">
    <location>
        <position position="249"/>
    </location>
</feature>
<dbReference type="Proteomes" id="UP000325577">
    <property type="component" value="Linkage Group LG0"/>
</dbReference>
<evidence type="ECO:0000313" key="7">
    <source>
        <dbReference type="Proteomes" id="UP000325577"/>
    </source>
</evidence>
<reference evidence="6 7" key="1">
    <citation type="submission" date="2019-09" db="EMBL/GenBank/DDBJ databases">
        <title>A chromosome-level genome assembly of the Chinese tupelo Nyssa sinensis.</title>
        <authorList>
            <person name="Yang X."/>
            <person name="Kang M."/>
            <person name="Yang Y."/>
            <person name="Xiong H."/>
            <person name="Wang M."/>
            <person name="Zhang Z."/>
            <person name="Wang Z."/>
            <person name="Wu H."/>
            <person name="Ma T."/>
            <person name="Liu J."/>
            <person name="Xi Z."/>
        </authorList>
    </citation>
    <scope>NUCLEOTIDE SEQUENCE [LARGE SCALE GENOMIC DNA]</scope>
    <source>
        <strain evidence="6">J267</strain>
        <tissue evidence="6">Leaf</tissue>
    </source>
</reference>
<dbReference type="PANTHER" id="PTHR10353">
    <property type="entry name" value="GLYCOSYL HYDROLASE"/>
    <property type="match status" value="1"/>
</dbReference>
<evidence type="ECO:0000256" key="2">
    <source>
        <dbReference type="ARBA" id="ARBA00022801"/>
    </source>
</evidence>